<dbReference type="KEGG" id="lpil:LIP_2269"/>
<accession>A0A0K2SLY2</accession>
<dbReference type="RefSeq" id="WP_082726190.1">
    <property type="nucleotide sequence ID" value="NZ_AP014924.1"/>
</dbReference>
<dbReference type="InterPro" id="IPR027417">
    <property type="entry name" value="P-loop_NTPase"/>
</dbReference>
<gene>
    <name evidence="1" type="ORF">LIP_2269</name>
</gene>
<reference evidence="2" key="1">
    <citation type="submission" date="2015-07" db="EMBL/GenBank/DDBJ databases">
        <title>Complete genome sequence and phylogenetic analysis of Limnochorda pilosa.</title>
        <authorList>
            <person name="Watanabe M."/>
            <person name="Kojima H."/>
            <person name="Fukui M."/>
        </authorList>
    </citation>
    <scope>NUCLEOTIDE SEQUENCE [LARGE SCALE GENOMIC DNA]</scope>
    <source>
        <strain evidence="2">HC45</strain>
    </source>
</reference>
<proteinExistence type="predicted"/>
<sequence length="539" mass="60940">MELFYRTEDIAGSEILDYFVETPQDRDIVDALKRRTPVVLVGSRGVGKSFLFRVAQAELEAALPVERVFPVYVTFNKTTLIQTSDPNQFEHWMLGLLASRLLRALNKRGLLMVMPASADVLAGQLPPDFPNRKTRVETIVDAFESSWQSAGRDVDVAGLPSVADFKDAVEDLCDELGIRRVVFFIDEAAHILLAAQQRQFFTLFRDLRSPHITCHAAVYPGVTSYGPTFQPEHDATVLTLDRDVLSRGYVERMKEIVLKQLSDTKATEELLRHGENFEVLAYASSGNPRILLKSLARASVGRLRVNYVESTIREYYRNDIWGEHSILAERAPGYAGLIDWGRQFIENVVLPELKRKNDEYMKDDKKTTCYFWIHRDAPQQVKEALRLLAYTGIVRKDSEGMRATRSDVGTRYAVNLGCLMALEGRPVTTGLAIARNLTPKRMSEYGASHPAYDPVIKAVPDLDEARLSDVLREQLERSIDVLDITEWQKDALRKIGRYTIGDVLRSTEADLQAVKFVGEKRSRRMRNAAIAAVHEYLSG</sequence>
<dbReference type="OrthoDB" id="7788065at2"/>
<dbReference type="PATRIC" id="fig|1555112.3.peg.2311"/>
<name>A0A0K2SLY2_LIMPI</name>
<dbReference type="Gene3D" id="3.40.50.300">
    <property type="entry name" value="P-loop containing nucleotide triphosphate hydrolases"/>
    <property type="match status" value="1"/>
</dbReference>
<evidence type="ECO:0000313" key="2">
    <source>
        <dbReference type="Proteomes" id="UP000065807"/>
    </source>
</evidence>
<reference evidence="2" key="2">
    <citation type="journal article" date="2016" name="Int. J. Syst. Evol. Microbiol.">
        <title>Complete genome sequence and cell structure of Limnochorda pilosa, a Gram-negative spore-former within the phylum Firmicutes.</title>
        <authorList>
            <person name="Watanabe M."/>
            <person name="Kojima H."/>
            <person name="Fukui M."/>
        </authorList>
    </citation>
    <scope>NUCLEOTIDE SEQUENCE [LARGE SCALE GENOMIC DNA]</scope>
    <source>
        <strain evidence="2">HC45</strain>
    </source>
</reference>
<dbReference type="SUPFAM" id="SSF52540">
    <property type="entry name" value="P-loop containing nucleoside triphosphate hydrolases"/>
    <property type="match status" value="1"/>
</dbReference>
<dbReference type="InterPro" id="IPR056955">
    <property type="entry name" value="ORC-CDC6-like"/>
</dbReference>
<evidence type="ECO:0008006" key="3">
    <source>
        <dbReference type="Google" id="ProtNLM"/>
    </source>
</evidence>
<dbReference type="STRING" id="1555112.LIP_2269"/>
<dbReference type="Proteomes" id="UP000065807">
    <property type="component" value="Chromosome"/>
</dbReference>
<keyword evidence="2" id="KW-1185">Reference proteome</keyword>
<dbReference type="AlphaFoldDB" id="A0A0K2SLY2"/>
<dbReference type="Pfam" id="PF24389">
    <property type="entry name" value="ORC-CDC6-like"/>
    <property type="match status" value="1"/>
</dbReference>
<organism evidence="1 2">
    <name type="scientific">Limnochorda pilosa</name>
    <dbReference type="NCBI Taxonomy" id="1555112"/>
    <lineage>
        <taxon>Bacteria</taxon>
        <taxon>Bacillati</taxon>
        <taxon>Bacillota</taxon>
        <taxon>Limnochordia</taxon>
        <taxon>Limnochordales</taxon>
        <taxon>Limnochordaceae</taxon>
        <taxon>Limnochorda</taxon>
    </lineage>
</organism>
<dbReference type="EMBL" id="AP014924">
    <property type="protein sequence ID" value="BAS28110.1"/>
    <property type="molecule type" value="Genomic_DNA"/>
</dbReference>
<protein>
    <recommendedName>
        <fullName evidence="3">RNA polymerase alpha subunit C-terminal domain-containing protein</fullName>
    </recommendedName>
</protein>
<evidence type="ECO:0000313" key="1">
    <source>
        <dbReference type="EMBL" id="BAS28110.1"/>
    </source>
</evidence>